<protein>
    <submittedName>
        <fullName evidence="6">Putative chaperonin complex component tcp-1 epsilon subunit cct5</fullName>
    </submittedName>
</protein>
<dbReference type="InterPro" id="IPR002423">
    <property type="entry name" value="Cpn60/GroEL/TCP-1"/>
</dbReference>
<dbReference type="AlphaFoldDB" id="A0A0L7KW46"/>
<dbReference type="GO" id="GO:0051082">
    <property type="term" value="F:unfolded protein binding"/>
    <property type="evidence" value="ECO:0007669"/>
    <property type="project" value="InterPro"/>
</dbReference>
<dbReference type="InterPro" id="IPR027409">
    <property type="entry name" value="GroEL-like_apical_dom_sf"/>
</dbReference>
<evidence type="ECO:0000313" key="7">
    <source>
        <dbReference type="Proteomes" id="UP000037510"/>
    </source>
</evidence>
<keyword evidence="2 5" id="KW-0547">Nucleotide-binding</keyword>
<dbReference type="InterPro" id="IPR002194">
    <property type="entry name" value="Chaperonin_TCP-1_CS"/>
</dbReference>
<dbReference type="GO" id="GO:0005524">
    <property type="term" value="F:ATP binding"/>
    <property type="evidence" value="ECO:0007669"/>
    <property type="project" value="UniProtKB-KW"/>
</dbReference>
<dbReference type="PROSITE" id="PS00750">
    <property type="entry name" value="TCP1_1"/>
    <property type="match status" value="1"/>
</dbReference>
<evidence type="ECO:0000256" key="5">
    <source>
        <dbReference type="RuleBase" id="RU004187"/>
    </source>
</evidence>
<dbReference type="Gene3D" id="1.10.560.10">
    <property type="entry name" value="GroEL-like equatorial domain"/>
    <property type="match status" value="2"/>
</dbReference>
<dbReference type="Pfam" id="PF00118">
    <property type="entry name" value="Cpn60_TCP1"/>
    <property type="match status" value="4"/>
</dbReference>
<name>A0A0L7KW46_OPEBR</name>
<dbReference type="PRINTS" id="PR00304">
    <property type="entry name" value="TCOMPLEXTCP1"/>
</dbReference>
<dbReference type="PANTHER" id="PTHR11353">
    <property type="entry name" value="CHAPERONIN"/>
    <property type="match status" value="1"/>
</dbReference>
<accession>A0A0L7KW46</accession>
<dbReference type="Gene3D" id="3.50.7.10">
    <property type="entry name" value="GroEL"/>
    <property type="match status" value="2"/>
</dbReference>
<dbReference type="GO" id="GO:0016887">
    <property type="term" value="F:ATP hydrolysis activity"/>
    <property type="evidence" value="ECO:0007669"/>
    <property type="project" value="InterPro"/>
</dbReference>
<dbReference type="SUPFAM" id="SSF48592">
    <property type="entry name" value="GroEL equatorial domain-like"/>
    <property type="match status" value="1"/>
</dbReference>
<sequence length="831" mass="92420">MSMFPGTVAFDEYGRPFIILRDQASQKRLTGTDALKIATILRTSLGPRGLDKLMVSPDGDVSVTNDGATILKMMDVEHQIGKLLVQLAQSALLEQANHLIDKGIHPIRIADGFEHAAAVALAHLDGISEAFPVNKDTRENLIKVAMTTLGSKVVVKCHRLMAEIAVDSLLRRCTLAFPVSQGTRENLIKVAMTTLGSKVVVKCHRLMAEIAVDVAVTTLGSKEVVECHRLMAEIAVDDTREDTKVAMTTLGSKVVVKCHRLMAEIAVDDTREDTKVAMTTLGSKVVVKCHRLMAEIAVDGKVGGRMEDSMLVKGVVIDKTMSHPQMPKQLKDVKLAILTCAFEPPKPKTKHKLQVGSADEYRELRAYEHEKFLEMVRTVKVGSADDYRELRAYEHEKFLEMVRTVKVHACLLSLLLNISCRWAQPTSSASCAPTSTRTDEYRELRAYEHEKFLEMVRTVKVHACLLSLLLNISCRWAQPTSTASCAPTSTRSSWRCQMGGRPRDGAHCYRYRRKDRAPVRGADSGQARILRTTFGTSKEEMLVIEQCSNSRAVTVLMRGGNRMIVEEAKRSVHDALCIVRSLVQVRYYNSRAVTVLMRGGNRMIVEEAKRSVHDALSIVRSLVQVRYFNSRAVTVLMRGGNRMIVEEAKRSVHDALSIVRSLVQVRYYNSRAVTVLMRGGNRMIMEEAKRSVHDALCIVRSLVQVRYYNSRAVTVLMRGGNRMIVEEANRSVDDALCYDSRVVYGGGAAEISCSLAVAQAGEKLSSLEQYSFRAFADALEAIPLALAENRSVSSLHLQSCSLAVAQAEEKLSSLEQYPFRALRYEARNLIC</sequence>
<comment type="similarity">
    <text evidence="1 5">Belongs to the TCP-1 chaperonin family.</text>
</comment>
<evidence type="ECO:0000256" key="2">
    <source>
        <dbReference type="ARBA" id="ARBA00022741"/>
    </source>
</evidence>
<evidence type="ECO:0000313" key="6">
    <source>
        <dbReference type="EMBL" id="KOB67249.1"/>
    </source>
</evidence>
<proteinExistence type="inferred from homology"/>
<reference evidence="6 7" key="1">
    <citation type="journal article" date="2015" name="Genome Biol. Evol.">
        <title>The genome of winter moth (Operophtera brumata) provides a genomic perspective on sexual dimorphism and phenology.</title>
        <authorList>
            <person name="Derks M.F."/>
            <person name="Smit S."/>
            <person name="Salis L."/>
            <person name="Schijlen E."/>
            <person name="Bossers A."/>
            <person name="Mateman C."/>
            <person name="Pijl A.S."/>
            <person name="de Ridder D."/>
            <person name="Groenen M.A."/>
            <person name="Visser M.E."/>
            <person name="Megens H.J."/>
        </authorList>
    </citation>
    <scope>NUCLEOTIDE SEQUENCE [LARGE SCALE GENOMIC DNA]</scope>
    <source>
        <strain evidence="6">WM2013NL</strain>
        <tissue evidence="6">Head and thorax</tissue>
    </source>
</reference>
<dbReference type="Gene3D" id="3.30.260.10">
    <property type="entry name" value="TCP-1-like chaperonin intermediate domain"/>
    <property type="match status" value="7"/>
</dbReference>
<evidence type="ECO:0000256" key="3">
    <source>
        <dbReference type="ARBA" id="ARBA00022840"/>
    </source>
</evidence>
<dbReference type="InterPro" id="IPR017998">
    <property type="entry name" value="Chaperone_TCP-1"/>
</dbReference>
<dbReference type="InterPro" id="IPR027410">
    <property type="entry name" value="TCP-1-like_intermed_sf"/>
</dbReference>
<dbReference type="GO" id="GO:0140662">
    <property type="term" value="F:ATP-dependent protein folding chaperone"/>
    <property type="evidence" value="ECO:0007669"/>
    <property type="project" value="InterPro"/>
</dbReference>
<dbReference type="Proteomes" id="UP000037510">
    <property type="component" value="Unassembled WGS sequence"/>
</dbReference>
<evidence type="ECO:0000256" key="1">
    <source>
        <dbReference type="ARBA" id="ARBA00008020"/>
    </source>
</evidence>
<dbReference type="SUPFAM" id="SSF54849">
    <property type="entry name" value="GroEL-intermediate domain like"/>
    <property type="match status" value="5"/>
</dbReference>
<keyword evidence="4 5" id="KW-0143">Chaperone</keyword>
<evidence type="ECO:0000256" key="4">
    <source>
        <dbReference type="ARBA" id="ARBA00023186"/>
    </source>
</evidence>
<keyword evidence="3 5" id="KW-0067">ATP-binding</keyword>
<gene>
    <name evidence="6" type="ORF">OBRU01_17442</name>
</gene>
<keyword evidence="7" id="KW-1185">Reference proteome</keyword>
<dbReference type="PROSITE" id="PS00751">
    <property type="entry name" value="TCP1_2"/>
    <property type="match status" value="1"/>
</dbReference>
<comment type="caution">
    <text evidence="6">The sequence shown here is derived from an EMBL/GenBank/DDBJ whole genome shotgun (WGS) entry which is preliminary data.</text>
</comment>
<dbReference type="SUPFAM" id="SSF52029">
    <property type="entry name" value="GroEL apical domain-like"/>
    <property type="match status" value="1"/>
</dbReference>
<dbReference type="STRING" id="104452.A0A0L7KW46"/>
<organism evidence="6 7">
    <name type="scientific">Operophtera brumata</name>
    <name type="common">Winter moth</name>
    <name type="synonym">Phalaena brumata</name>
    <dbReference type="NCBI Taxonomy" id="104452"/>
    <lineage>
        <taxon>Eukaryota</taxon>
        <taxon>Metazoa</taxon>
        <taxon>Ecdysozoa</taxon>
        <taxon>Arthropoda</taxon>
        <taxon>Hexapoda</taxon>
        <taxon>Insecta</taxon>
        <taxon>Pterygota</taxon>
        <taxon>Neoptera</taxon>
        <taxon>Endopterygota</taxon>
        <taxon>Lepidoptera</taxon>
        <taxon>Glossata</taxon>
        <taxon>Ditrysia</taxon>
        <taxon>Geometroidea</taxon>
        <taxon>Geometridae</taxon>
        <taxon>Larentiinae</taxon>
        <taxon>Operophtera</taxon>
    </lineage>
</organism>
<dbReference type="EMBL" id="JTDY01005208">
    <property type="protein sequence ID" value="KOB67249.1"/>
    <property type="molecule type" value="Genomic_DNA"/>
</dbReference>
<dbReference type="InterPro" id="IPR027413">
    <property type="entry name" value="GROEL-like_equatorial_sf"/>
</dbReference>